<evidence type="ECO:0000313" key="4">
    <source>
        <dbReference type="EMBL" id="KAF2734936.1"/>
    </source>
</evidence>
<dbReference type="OrthoDB" id="5199543at2759"/>
<name>A0A9P4R181_9PLEO</name>
<sequence>MATQQDAGGVPFSIAHDMRQFRLLELPAELLALLDAPDPPLLSMKSQAPSSAKPAYVVLCTPTSTFQLRQVQTSNTVLITQPTLEAHDSDIPVPTTRAMATCTTTLELHPADGTPIESLTELLPLYHIVDDEVDASGNGKSKDGVFRDIPFSDGQCNRVWQDMMAFEFAGSCWRPSANTLIQVWRSINQAAVADGIKLDKQFLTEDLMRAVDEDAHPADLVLAILMRLNTETESNNGPWSCLDCTKTVSFVGTALLDAKIGLSDYATTDFIESWKDCLPEVWRNETNLKAIDAAYSLPSPSTIRSKKSLDTAKADAAPKAGSQRKWHEKFGRARKK</sequence>
<dbReference type="PANTHER" id="PTHR13395:SF6">
    <property type="entry name" value="SISTER CHROMATID COHESION PROTEIN DCC1"/>
    <property type="match status" value="1"/>
</dbReference>
<evidence type="ECO:0000256" key="1">
    <source>
        <dbReference type="ARBA" id="ARBA00007017"/>
    </source>
</evidence>
<evidence type="ECO:0000256" key="2">
    <source>
        <dbReference type="ARBA" id="ARBA00022705"/>
    </source>
</evidence>
<gene>
    <name evidence="4" type="ORF">EJ04DRAFT_563763</name>
</gene>
<keyword evidence="5" id="KW-1185">Reference proteome</keyword>
<evidence type="ECO:0000313" key="5">
    <source>
        <dbReference type="Proteomes" id="UP000799444"/>
    </source>
</evidence>
<dbReference type="GO" id="GO:0000775">
    <property type="term" value="C:chromosome, centromeric region"/>
    <property type="evidence" value="ECO:0007669"/>
    <property type="project" value="TreeGrafter"/>
</dbReference>
<dbReference type="Proteomes" id="UP000799444">
    <property type="component" value="Unassembled WGS sequence"/>
</dbReference>
<feature type="region of interest" description="Disordered" evidence="3">
    <location>
        <begin position="300"/>
        <end position="336"/>
    </location>
</feature>
<dbReference type="GO" id="GO:0006260">
    <property type="term" value="P:DNA replication"/>
    <property type="evidence" value="ECO:0007669"/>
    <property type="project" value="UniProtKB-KW"/>
</dbReference>
<accession>A0A9P4R181</accession>
<proteinExistence type="inferred from homology"/>
<keyword evidence="2" id="KW-0235">DNA replication</keyword>
<dbReference type="EMBL" id="ML996141">
    <property type="protein sequence ID" value="KAF2734936.1"/>
    <property type="molecule type" value="Genomic_DNA"/>
</dbReference>
<dbReference type="GO" id="GO:0000785">
    <property type="term" value="C:chromatin"/>
    <property type="evidence" value="ECO:0007669"/>
    <property type="project" value="TreeGrafter"/>
</dbReference>
<protein>
    <submittedName>
        <fullName evidence="4">Sister chromatid cohesion protein-like protein Dcc1</fullName>
    </submittedName>
</protein>
<dbReference type="AlphaFoldDB" id="A0A9P4R181"/>
<feature type="compositionally biased region" description="Basic residues" evidence="3">
    <location>
        <begin position="322"/>
        <end position="336"/>
    </location>
</feature>
<comment type="similarity">
    <text evidence="1">Belongs to the DCC1 family.</text>
</comment>
<dbReference type="Pfam" id="PF09724">
    <property type="entry name" value="Dcc1"/>
    <property type="match status" value="1"/>
</dbReference>
<dbReference type="PANTHER" id="PTHR13395">
    <property type="entry name" value="SISTER CHROMATID COHESION PROTEIN DCC1-RELATED"/>
    <property type="match status" value="1"/>
</dbReference>
<dbReference type="InterPro" id="IPR019128">
    <property type="entry name" value="Dcc1"/>
</dbReference>
<reference evidence="4" key="1">
    <citation type="journal article" date="2020" name="Stud. Mycol.">
        <title>101 Dothideomycetes genomes: a test case for predicting lifestyles and emergence of pathogens.</title>
        <authorList>
            <person name="Haridas S."/>
            <person name="Albert R."/>
            <person name="Binder M."/>
            <person name="Bloem J."/>
            <person name="Labutti K."/>
            <person name="Salamov A."/>
            <person name="Andreopoulos B."/>
            <person name="Baker S."/>
            <person name="Barry K."/>
            <person name="Bills G."/>
            <person name="Bluhm B."/>
            <person name="Cannon C."/>
            <person name="Castanera R."/>
            <person name="Culley D."/>
            <person name="Daum C."/>
            <person name="Ezra D."/>
            <person name="Gonzalez J."/>
            <person name="Henrissat B."/>
            <person name="Kuo A."/>
            <person name="Liang C."/>
            <person name="Lipzen A."/>
            <person name="Lutzoni F."/>
            <person name="Magnuson J."/>
            <person name="Mondo S."/>
            <person name="Nolan M."/>
            <person name="Ohm R."/>
            <person name="Pangilinan J."/>
            <person name="Park H.-J."/>
            <person name="Ramirez L."/>
            <person name="Alfaro M."/>
            <person name="Sun H."/>
            <person name="Tritt A."/>
            <person name="Yoshinaga Y."/>
            <person name="Zwiers L.-H."/>
            <person name="Turgeon B."/>
            <person name="Goodwin S."/>
            <person name="Spatafora J."/>
            <person name="Crous P."/>
            <person name="Grigoriev I."/>
        </authorList>
    </citation>
    <scope>NUCLEOTIDE SEQUENCE</scope>
    <source>
        <strain evidence="4">CBS 125425</strain>
    </source>
</reference>
<dbReference type="GO" id="GO:0031390">
    <property type="term" value="C:Ctf18 RFC-like complex"/>
    <property type="evidence" value="ECO:0007669"/>
    <property type="project" value="InterPro"/>
</dbReference>
<dbReference type="GO" id="GO:0034088">
    <property type="term" value="P:maintenance of mitotic sister chromatid cohesion"/>
    <property type="evidence" value="ECO:0007669"/>
    <property type="project" value="TreeGrafter"/>
</dbReference>
<evidence type="ECO:0000256" key="3">
    <source>
        <dbReference type="SAM" id="MobiDB-lite"/>
    </source>
</evidence>
<organism evidence="4 5">
    <name type="scientific">Polyplosphaeria fusca</name>
    <dbReference type="NCBI Taxonomy" id="682080"/>
    <lineage>
        <taxon>Eukaryota</taxon>
        <taxon>Fungi</taxon>
        <taxon>Dikarya</taxon>
        <taxon>Ascomycota</taxon>
        <taxon>Pezizomycotina</taxon>
        <taxon>Dothideomycetes</taxon>
        <taxon>Pleosporomycetidae</taxon>
        <taxon>Pleosporales</taxon>
        <taxon>Tetraplosphaeriaceae</taxon>
        <taxon>Polyplosphaeria</taxon>
    </lineage>
</organism>
<comment type="caution">
    <text evidence="4">The sequence shown here is derived from an EMBL/GenBank/DDBJ whole genome shotgun (WGS) entry which is preliminary data.</text>
</comment>